<dbReference type="EMBL" id="CASHTH010000934">
    <property type="protein sequence ID" value="CAI8009231.1"/>
    <property type="molecule type" value="Genomic_DNA"/>
</dbReference>
<keyword evidence="1" id="KW-0472">Membrane</keyword>
<comment type="caution">
    <text evidence="2">The sequence shown here is derived from an EMBL/GenBank/DDBJ whole genome shotgun (WGS) entry which is preliminary data.</text>
</comment>
<feature type="transmembrane region" description="Helical" evidence="1">
    <location>
        <begin position="81"/>
        <end position="105"/>
    </location>
</feature>
<keyword evidence="3" id="KW-1185">Reference proteome</keyword>
<reference evidence="2" key="1">
    <citation type="submission" date="2023-03" db="EMBL/GenBank/DDBJ databases">
        <authorList>
            <person name="Steffen K."/>
            <person name="Cardenas P."/>
        </authorList>
    </citation>
    <scope>NUCLEOTIDE SEQUENCE</scope>
</reference>
<dbReference type="Proteomes" id="UP001174909">
    <property type="component" value="Unassembled WGS sequence"/>
</dbReference>
<keyword evidence="1 2" id="KW-0812">Transmembrane</keyword>
<dbReference type="AlphaFoldDB" id="A0AA35RF64"/>
<evidence type="ECO:0000256" key="1">
    <source>
        <dbReference type="SAM" id="Phobius"/>
    </source>
</evidence>
<evidence type="ECO:0000313" key="2">
    <source>
        <dbReference type="EMBL" id="CAI8009231.1"/>
    </source>
</evidence>
<dbReference type="Pfam" id="PF14770">
    <property type="entry name" value="TMEM18"/>
    <property type="match status" value="1"/>
</dbReference>
<name>A0AA35RF64_GEOBA</name>
<organism evidence="2 3">
    <name type="scientific">Geodia barretti</name>
    <name type="common">Barrett's horny sponge</name>
    <dbReference type="NCBI Taxonomy" id="519541"/>
    <lineage>
        <taxon>Eukaryota</taxon>
        <taxon>Metazoa</taxon>
        <taxon>Porifera</taxon>
        <taxon>Demospongiae</taxon>
        <taxon>Heteroscleromorpha</taxon>
        <taxon>Tetractinellida</taxon>
        <taxon>Astrophorina</taxon>
        <taxon>Geodiidae</taxon>
        <taxon>Geodia</taxon>
    </lineage>
</organism>
<dbReference type="InterPro" id="IPR026721">
    <property type="entry name" value="TMEM18"/>
</dbReference>
<keyword evidence="1" id="KW-1133">Transmembrane helix</keyword>
<proteinExistence type="predicted"/>
<feature type="transmembrane region" description="Helical" evidence="1">
    <location>
        <begin position="20"/>
        <end position="37"/>
    </location>
</feature>
<evidence type="ECO:0000313" key="3">
    <source>
        <dbReference type="Proteomes" id="UP001174909"/>
    </source>
</evidence>
<sequence length="136" mass="15774">MDLELFKELIFNVDWNERWLWGLGGFHATTLTAILITRGRPYVQAVIFCLLAILCFSSEYINEWAANNYHLFAGEQYFDSSGFFIFAVFAAPIIINCLVMVFLWMCEAWRAMGDLGQARVRHQLRKNKDSSGKKHK</sequence>
<gene>
    <name evidence="2" type="ORF">GBAR_LOCUS6235</name>
</gene>
<protein>
    <submittedName>
        <fullName evidence="2">Transmembrane protein 18</fullName>
    </submittedName>
</protein>
<accession>A0AA35RF64</accession>
<feature type="transmembrane region" description="Helical" evidence="1">
    <location>
        <begin position="42"/>
        <end position="61"/>
    </location>
</feature>